<gene>
    <name evidence="3" type="ORF">KDM87_06740</name>
</gene>
<dbReference type="Proteomes" id="UP000682982">
    <property type="component" value="Unassembled WGS sequence"/>
</dbReference>
<sequence>MKSINTSVLSFFLLAINVVHAQSFTTANAAYADGGTKQSQAITRADSEASSKGPEQYFTGNVRVSLLFSANPITPVSGAFVSFDAGARSAWHTHPAGQHLIVTAGTGWIQEWGGPVTELHEGDVVWCPPGVKHWHGASPSSALTHLALTGVVDGKNVAWLEKVSDEQYRK</sequence>
<dbReference type="CDD" id="cd02233">
    <property type="entry name" value="cupin_HNL-like"/>
    <property type="match status" value="1"/>
</dbReference>
<proteinExistence type="predicted"/>
<reference evidence="3 4" key="1">
    <citation type="submission" date="2021-04" db="EMBL/GenBank/DDBJ databases">
        <title>novel species isolated from subtropical streams in China.</title>
        <authorList>
            <person name="Lu H."/>
        </authorList>
    </citation>
    <scope>NUCLEOTIDE SEQUENCE [LARGE SCALE GENOMIC DNA]</scope>
    <source>
        <strain evidence="3 4">FT147W</strain>
    </source>
</reference>
<comment type="caution">
    <text evidence="3">The sequence shown here is derived from an EMBL/GenBank/DDBJ whole genome shotgun (WGS) entry which is preliminary data.</text>
</comment>
<keyword evidence="1" id="KW-0732">Signal</keyword>
<dbReference type="EMBL" id="JAGSPK010000002">
    <property type="protein sequence ID" value="MBR7792292.1"/>
    <property type="molecule type" value="Genomic_DNA"/>
</dbReference>
<evidence type="ECO:0000313" key="4">
    <source>
        <dbReference type="Proteomes" id="UP000682982"/>
    </source>
</evidence>
<evidence type="ECO:0000256" key="1">
    <source>
        <dbReference type="SAM" id="SignalP"/>
    </source>
</evidence>
<dbReference type="InterPro" id="IPR013096">
    <property type="entry name" value="Cupin_2"/>
</dbReference>
<keyword evidence="4" id="KW-1185">Reference proteome</keyword>
<dbReference type="InterPro" id="IPR014710">
    <property type="entry name" value="RmlC-like_jellyroll"/>
</dbReference>
<feature type="domain" description="Cupin type-2" evidence="2">
    <location>
        <begin position="80"/>
        <end position="137"/>
    </location>
</feature>
<organism evidence="3 4">
    <name type="scientific">Undibacterium rivi</name>
    <dbReference type="NCBI Taxonomy" id="2828729"/>
    <lineage>
        <taxon>Bacteria</taxon>
        <taxon>Pseudomonadati</taxon>
        <taxon>Pseudomonadota</taxon>
        <taxon>Betaproteobacteria</taxon>
        <taxon>Burkholderiales</taxon>
        <taxon>Oxalobacteraceae</taxon>
        <taxon>Undibacterium</taxon>
    </lineage>
</organism>
<dbReference type="SUPFAM" id="SSF51182">
    <property type="entry name" value="RmlC-like cupins"/>
    <property type="match status" value="1"/>
</dbReference>
<dbReference type="PANTHER" id="PTHR43698:SF1">
    <property type="entry name" value="BLL4564 PROTEIN"/>
    <property type="match status" value="1"/>
</dbReference>
<protein>
    <submittedName>
        <fullName evidence="3">Cupin domain-containing protein</fullName>
    </submittedName>
</protein>
<feature type="signal peptide" evidence="1">
    <location>
        <begin position="1"/>
        <end position="21"/>
    </location>
</feature>
<dbReference type="InterPro" id="IPR047263">
    <property type="entry name" value="HNL-like_cupin"/>
</dbReference>
<feature type="chain" id="PRO_5047369080" evidence="1">
    <location>
        <begin position="22"/>
        <end position="170"/>
    </location>
</feature>
<evidence type="ECO:0000313" key="3">
    <source>
        <dbReference type="EMBL" id="MBR7792292.1"/>
    </source>
</evidence>
<accession>A0ABS5H0T4</accession>
<dbReference type="Gene3D" id="2.60.120.10">
    <property type="entry name" value="Jelly Rolls"/>
    <property type="match status" value="1"/>
</dbReference>
<name>A0ABS5H0T4_9BURK</name>
<evidence type="ECO:0000259" key="2">
    <source>
        <dbReference type="Pfam" id="PF07883"/>
    </source>
</evidence>
<dbReference type="Pfam" id="PF07883">
    <property type="entry name" value="Cupin_2"/>
    <property type="match status" value="1"/>
</dbReference>
<dbReference type="RefSeq" id="WP_212678353.1">
    <property type="nucleotide sequence ID" value="NZ_JAGSPK010000002.1"/>
</dbReference>
<dbReference type="InterPro" id="IPR011051">
    <property type="entry name" value="RmlC_Cupin_sf"/>
</dbReference>
<dbReference type="PANTHER" id="PTHR43698">
    <property type="entry name" value="RIBD C-TERMINAL DOMAIN CONTAINING PROTEIN"/>
    <property type="match status" value="1"/>
</dbReference>